<comment type="subcellular location">
    <subcellularLocation>
        <location evidence="2">Cell inner membrane</location>
        <topology evidence="2">Single-pass type II membrane protein</topology>
    </subcellularLocation>
    <subcellularLocation>
        <location evidence="12">Cell membrane</location>
        <topology evidence="12">Single-pass type II membrane protein</topology>
    </subcellularLocation>
</comment>
<dbReference type="OrthoDB" id="9798629at2"/>
<dbReference type="RefSeq" id="WP_071115170.1">
    <property type="nucleotide sequence ID" value="NZ_MKCS01000001.1"/>
</dbReference>
<evidence type="ECO:0000256" key="6">
    <source>
        <dbReference type="ARBA" id="ARBA00022475"/>
    </source>
</evidence>
<comment type="function">
    <text evidence="1">Involved in the TonB-dependent energy-dependent transport of various receptor-bound substrates.</text>
</comment>
<dbReference type="GO" id="GO:0005886">
    <property type="term" value="C:plasma membrane"/>
    <property type="evidence" value="ECO:0007669"/>
    <property type="project" value="UniProtKB-SubCell"/>
</dbReference>
<proteinExistence type="inferred from homology"/>
<keyword evidence="6" id="KW-1003">Cell membrane</keyword>
<gene>
    <name evidence="14" type="ORF">BI347_01540</name>
</gene>
<evidence type="ECO:0000256" key="3">
    <source>
        <dbReference type="ARBA" id="ARBA00005811"/>
    </source>
</evidence>
<dbReference type="PANTHER" id="PTHR30558">
    <property type="entry name" value="EXBD MEMBRANE COMPONENT OF PMF-DRIVEN MACROMOLECULE IMPORT SYSTEM"/>
    <property type="match status" value="1"/>
</dbReference>
<keyword evidence="8 12" id="KW-0812">Transmembrane</keyword>
<evidence type="ECO:0000256" key="4">
    <source>
        <dbReference type="ARBA" id="ARBA00011471"/>
    </source>
</evidence>
<sequence length="136" mass="14377">MAFGSFNQGPAAPMAEPNTTPLVDVMLVLLVVFIITTPLLTNAVKVDLPRAQAAQNQDKPEQIRLAVDAVGKLFWNDQPVAEAELPARFAAAANVNPEVELHLSADKAVRYETVAKTLAAAQSNGVGKIGFVTTAP</sequence>
<keyword evidence="11 13" id="KW-0472">Membrane</keyword>
<keyword evidence="7" id="KW-0997">Cell inner membrane</keyword>
<dbReference type="Pfam" id="PF02472">
    <property type="entry name" value="ExbD"/>
    <property type="match status" value="1"/>
</dbReference>
<keyword evidence="10 13" id="KW-1133">Transmembrane helix</keyword>
<dbReference type="Gene3D" id="3.30.420.270">
    <property type="match status" value="1"/>
</dbReference>
<evidence type="ECO:0000256" key="10">
    <source>
        <dbReference type="ARBA" id="ARBA00022989"/>
    </source>
</evidence>
<feature type="transmembrane region" description="Helical" evidence="13">
    <location>
        <begin position="20"/>
        <end position="40"/>
    </location>
</feature>
<keyword evidence="5 12" id="KW-0813">Transport</keyword>
<evidence type="ECO:0000256" key="12">
    <source>
        <dbReference type="RuleBase" id="RU003879"/>
    </source>
</evidence>
<evidence type="ECO:0000313" key="15">
    <source>
        <dbReference type="Proteomes" id="UP000180088"/>
    </source>
</evidence>
<evidence type="ECO:0000313" key="14">
    <source>
        <dbReference type="EMBL" id="OHX12332.1"/>
    </source>
</evidence>
<dbReference type="GO" id="GO:0022857">
    <property type="term" value="F:transmembrane transporter activity"/>
    <property type="evidence" value="ECO:0007669"/>
    <property type="project" value="InterPro"/>
</dbReference>
<dbReference type="AlphaFoldDB" id="A0A1S1WYI3"/>
<comment type="caution">
    <text evidence="14">The sequence shown here is derived from an EMBL/GenBank/DDBJ whole genome shotgun (WGS) entry which is preliminary data.</text>
</comment>
<dbReference type="EMBL" id="MKCS01000001">
    <property type="protein sequence ID" value="OHX12332.1"/>
    <property type="molecule type" value="Genomic_DNA"/>
</dbReference>
<evidence type="ECO:0000256" key="7">
    <source>
        <dbReference type="ARBA" id="ARBA00022519"/>
    </source>
</evidence>
<evidence type="ECO:0000256" key="1">
    <source>
        <dbReference type="ARBA" id="ARBA00003540"/>
    </source>
</evidence>
<organism evidence="14 15">
    <name type="scientific">Chromobacterium sphagni</name>
    <dbReference type="NCBI Taxonomy" id="1903179"/>
    <lineage>
        <taxon>Bacteria</taxon>
        <taxon>Pseudomonadati</taxon>
        <taxon>Pseudomonadota</taxon>
        <taxon>Betaproteobacteria</taxon>
        <taxon>Neisseriales</taxon>
        <taxon>Chromobacteriaceae</taxon>
        <taxon>Chromobacterium</taxon>
    </lineage>
</organism>
<evidence type="ECO:0000256" key="2">
    <source>
        <dbReference type="ARBA" id="ARBA00004249"/>
    </source>
</evidence>
<protein>
    <submittedName>
        <fullName evidence="14">Biopolymer transporter ExbD</fullName>
    </submittedName>
</protein>
<evidence type="ECO:0000256" key="11">
    <source>
        <dbReference type="ARBA" id="ARBA00023136"/>
    </source>
</evidence>
<evidence type="ECO:0000256" key="5">
    <source>
        <dbReference type="ARBA" id="ARBA00022448"/>
    </source>
</evidence>
<comment type="subunit">
    <text evidence="4">The accessory proteins ExbB and ExbD seem to form a complex with TonB.</text>
</comment>
<evidence type="ECO:0000256" key="9">
    <source>
        <dbReference type="ARBA" id="ARBA00022927"/>
    </source>
</evidence>
<accession>A0A1S1WYI3</accession>
<keyword evidence="9 12" id="KW-0653">Protein transport</keyword>
<dbReference type="GO" id="GO:0015031">
    <property type="term" value="P:protein transport"/>
    <property type="evidence" value="ECO:0007669"/>
    <property type="project" value="UniProtKB-KW"/>
</dbReference>
<reference evidence="14 15" key="1">
    <citation type="submission" date="2016-09" db="EMBL/GenBank/DDBJ databases">
        <title>Chromobacterium muskegensis sp. nov., an insecticidal bacterium isolated from Sphagnum bogs.</title>
        <authorList>
            <person name="Sparks M.E."/>
            <person name="Blackburn M.B."/>
            <person name="Gundersen-Rindal D.E."/>
            <person name="Mitchell A."/>
            <person name="Farrar R."/>
            <person name="Kuhar D."/>
        </authorList>
    </citation>
    <scope>NUCLEOTIDE SEQUENCE [LARGE SCALE GENOMIC DNA]</scope>
    <source>
        <strain evidence="14 15">37-2</strain>
    </source>
</reference>
<dbReference type="Proteomes" id="UP000180088">
    <property type="component" value="Unassembled WGS sequence"/>
</dbReference>
<comment type="similarity">
    <text evidence="3 12">Belongs to the ExbD/TolR family.</text>
</comment>
<dbReference type="PANTHER" id="PTHR30558:SF12">
    <property type="entry name" value="BIOPOLYMER TRANSPORT PROTEIN EXBD"/>
    <property type="match status" value="1"/>
</dbReference>
<dbReference type="STRING" id="1903179.BI347_01540"/>
<evidence type="ECO:0000256" key="8">
    <source>
        <dbReference type="ARBA" id="ARBA00022692"/>
    </source>
</evidence>
<evidence type="ECO:0000256" key="13">
    <source>
        <dbReference type="SAM" id="Phobius"/>
    </source>
</evidence>
<name>A0A1S1WYI3_9NEIS</name>
<dbReference type="InterPro" id="IPR003400">
    <property type="entry name" value="ExbD"/>
</dbReference>